<dbReference type="EMBL" id="LAZR01013616">
    <property type="protein sequence ID" value="KKM21140.1"/>
    <property type="molecule type" value="Genomic_DNA"/>
</dbReference>
<gene>
    <name evidence="1" type="ORF">LCGC14_1638460</name>
</gene>
<organism evidence="1">
    <name type="scientific">marine sediment metagenome</name>
    <dbReference type="NCBI Taxonomy" id="412755"/>
    <lineage>
        <taxon>unclassified sequences</taxon>
        <taxon>metagenomes</taxon>
        <taxon>ecological metagenomes</taxon>
    </lineage>
</organism>
<accession>A0A0F9KZV1</accession>
<name>A0A0F9KZV1_9ZZZZ</name>
<proteinExistence type="predicted"/>
<evidence type="ECO:0000313" key="1">
    <source>
        <dbReference type="EMBL" id="KKM21140.1"/>
    </source>
</evidence>
<dbReference type="AlphaFoldDB" id="A0A0F9KZV1"/>
<reference evidence="1" key="1">
    <citation type="journal article" date="2015" name="Nature">
        <title>Complex archaea that bridge the gap between prokaryotes and eukaryotes.</title>
        <authorList>
            <person name="Spang A."/>
            <person name="Saw J.H."/>
            <person name="Jorgensen S.L."/>
            <person name="Zaremba-Niedzwiedzka K."/>
            <person name="Martijn J."/>
            <person name="Lind A.E."/>
            <person name="van Eijk R."/>
            <person name="Schleper C."/>
            <person name="Guy L."/>
            <person name="Ettema T.J."/>
        </authorList>
    </citation>
    <scope>NUCLEOTIDE SEQUENCE</scope>
</reference>
<protein>
    <recommendedName>
        <fullName evidence="2">DUF2283 domain-containing protein</fullName>
    </recommendedName>
</protein>
<sequence length="103" mass="11548">MKITWDSEARAIYLYIDESTSAPHDHTQEITDLINIDWDKAGNVSGVEILGLDSIPIIRDITHGEGDRAIMYIELGGYKKGNVTTYTNGPYTITLDREDDNTD</sequence>
<dbReference type="InterPro" id="IPR019270">
    <property type="entry name" value="DUF2283"/>
</dbReference>
<evidence type="ECO:0008006" key="2">
    <source>
        <dbReference type="Google" id="ProtNLM"/>
    </source>
</evidence>
<comment type="caution">
    <text evidence="1">The sequence shown here is derived from an EMBL/GenBank/DDBJ whole genome shotgun (WGS) entry which is preliminary data.</text>
</comment>
<dbReference type="Pfam" id="PF10049">
    <property type="entry name" value="DUF2283"/>
    <property type="match status" value="1"/>
</dbReference>